<dbReference type="EMBL" id="AZFI01000096">
    <property type="protein sequence ID" value="KRM26367.1"/>
    <property type="molecule type" value="Genomic_DNA"/>
</dbReference>
<dbReference type="InterPro" id="IPR051556">
    <property type="entry name" value="N-term/lysine_N-AcTrnsfr"/>
</dbReference>
<evidence type="ECO:0000313" key="4">
    <source>
        <dbReference type="EMBL" id="KRM26367.1"/>
    </source>
</evidence>
<keyword evidence="2" id="KW-0012">Acyltransferase</keyword>
<sequence length="188" mass="21861">MAHTLKNIKERLANKIKVIFQDKSLDFDNKDIVINGVDYFLCRNVISTIPEMVAVEQRSQSEEDIWNYNTFQLCMRDQKKALYFGLRQDDQLIGFIGCRVNASMTRMRIMRLSVLPYPDREKVAVTLVNTLFDKAAETGVRSVFVQVRTGQERLGEFYRNIGFKKAETAKNSELNNEVIEYQFLVSEK</sequence>
<keyword evidence="5" id="KW-1185">Reference proteome</keyword>
<accession>A0ABR5PJ19</accession>
<dbReference type="SUPFAM" id="SSF55729">
    <property type="entry name" value="Acyl-CoA N-acyltransferases (Nat)"/>
    <property type="match status" value="1"/>
</dbReference>
<dbReference type="RefSeq" id="WP_235803098.1">
    <property type="nucleotide sequence ID" value="NZ_AZFI01000096.1"/>
</dbReference>
<evidence type="ECO:0000259" key="3">
    <source>
        <dbReference type="PROSITE" id="PS51186"/>
    </source>
</evidence>
<evidence type="ECO:0000256" key="1">
    <source>
        <dbReference type="ARBA" id="ARBA00022679"/>
    </source>
</evidence>
<evidence type="ECO:0000313" key="5">
    <source>
        <dbReference type="Proteomes" id="UP000051217"/>
    </source>
</evidence>
<protein>
    <submittedName>
        <fullName evidence="4">Ribosomal-protein-alanine acetyltransferase</fullName>
    </submittedName>
</protein>
<proteinExistence type="predicted"/>
<keyword evidence="1" id="KW-0808">Transferase</keyword>
<name>A0ABR5PJ19_9LACO</name>
<dbReference type="PANTHER" id="PTHR42919">
    <property type="entry name" value="N-ALPHA-ACETYLTRANSFERASE"/>
    <property type="match status" value="1"/>
</dbReference>
<dbReference type="Gene3D" id="3.40.630.30">
    <property type="match status" value="1"/>
</dbReference>
<feature type="domain" description="N-acetyltransferase" evidence="3">
    <location>
        <begin position="40"/>
        <end position="185"/>
    </location>
</feature>
<comment type="caution">
    <text evidence="4">The sequence shown here is derived from an EMBL/GenBank/DDBJ whole genome shotgun (WGS) entry which is preliminary data.</text>
</comment>
<organism evidence="4 5">
    <name type="scientific">Ligilactobacillus acidipiscis DSM 15836</name>
    <dbReference type="NCBI Taxonomy" id="1423716"/>
    <lineage>
        <taxon>Bacteria</taxon>
        <taxon>Bacillati</taxon>
        <taxon>Bacillota</taxon>
        <taxon>Bacilli</taxon>
        <taxon>Lactobacillales</taxon>
        <taxon>Lactobacillaceae</taxon>
        <taxon>Ligilactobacillus</taxon>
    </lineage>
</organism>
<dbReference type="Pfam" id="PF00583">
    <property type="entry name" value="Acetyltransf_1"/>
    <property type="match status" value="1"/>
</dbReference>
<dbReference type="Proteomes" id="UP000051217">
    <property type="component" value="Unassembled WGS sequence"/>
</dbReference>
<dbReference type="InterPro" id="IPR000182">
    <property type="entry name" value="GNAT_dom"/>
</dbReference>
<dbReference type="PROSITE" id="PS51186">
    <property type="entry name" value="GNAT"/>
    <property type="match status" value="1"/>
</dbReference>
<gene>
    <name evidence="4" type="ORF">FC65_GL002279</name>
</gene>
<dbReference type="InterPro" id="IPR016181">
    <property type="entry name" value="Acyl_CoA_acyltransferase"/>
</dbReference>
<evidence type="ECO:0000256" key="2">
    <source>
        <dbReference type="ARBA" id="ARBA00023315"/>
    </source>
</evidence>
<dbReference type="PANTHER" id="PTHR42919:SF8">
    <property type="entry name" value="N-ALPHA-ACETYLTRANSFERASE 50"/>
    <property type="match status" value="1"/>
</dbReference>
<reference evidence="4 5" key="1">
    <citation type="journal article" date="2015" name="Genome Announc.">
        <title>Expanding the biotechnology potential of lactobacilli through comparative genomics of 213 strains and associated genera.</title>
        <authorList>
            <person name="Sun Z."/>
            <person name="Harris H.M."/>
            <person name="McCann A."/>
            <person name="Guo C."/>
            <person name="Argimon S."/>
            <person name="Zhang W."/>
            <person name="Yang X."/>
            <person name="Jeffery I.B."/>
            <person name="Cooney J.C."/>
            <person name="Kagawa T.F."/>
            <person name="Liu W."/>
            <person name="Song Y."/>
            <person name="Salvetti E."/>
            <person name="Wrobel A."/>
            <person name="Rasinkangas P."/>
            <person name="Parkhill J."/>
            <person name="Rea M.C."/>
            <person name="O'Sullivan O."/>
            <person name="Ritari J."/>
            <person name="Douillard F.P."/>
            <person name="Paul Ross R."/>
            <person name="Yang R."/>
            <person name="Briner A.E."/>
            <person name="Felis G.E."/>
            <person name="de Vos W.M."/>
            <person name="Barrangou R."/>
            <person name="Klaenhammer T.R."/>
            <person name="Caufield P.W."/>
            <person name="Cui Y."/>
            <person name="Zhang H."/>
            <person name="O'Toole P.W."/>
        </authorList>
    </citation>
    <scope>NUCLEOTIDE SEQUENCE [LARGE SCALE GENOMIC DNA]</scope>
    <source>
        <strain evidence="4 5">DSM 15836</strain>
    </source>
</reference>